<sequence>MTVYKYTGRTKQGAQKKGTVDAPTKKAAIAKLREQGINPRQLEESKSILHAEIKLGASGKVKNEDFVIYCRQFATLIRAGISIVEATKILAEQTTSKALKKVLYEVEEDVRAGTPFSKAASKHPKAFPQLFANMISSGEATGNMDDTLERLANMFEKQFKLKKKVQSALTYPAILLFITIVVVLFLLIFIVPSFVTSFEDMGAELPLITVYTISISNFLQNYWWIVISIILFIVLGFQLLYKKNYQFNYSINLILLKIPIFGKLFQKSAIARMTRTLSSLFSSAVPILNALTIVEKVVGNPVLGKIIKEARNSLEKGQSLSGPFERSWLFPPLVSSMTKIGESTGSLDLMLGKVADFYEEEVDRTVDTLKSLIEPLMILILAGVVGLIVLAIMMPMFSLYEQM</sequence>
<evidence type="ECO:0000256" key="5">
    <source>
        <dbReference type="ARBA" id="ARBA00022519"/>
    </source>
</evidence>
<dbReference type="InterPro" id="IPR018076">
    <property type="entry name" value="T2SS_GspF_dom"/>
</dbReference>
<evidence type="ECO:0000256" key="1">
    <source>
        <dbReference type="ARBA" id="ARBA00004429"/>
    </source>
</evidence>
<feature type="domain" description="Type II secretion system protein GspF" evidence="12">
    <location>
        <begin position="274"/>
        <end position="395"/>
    </location>
</feature>
<feature type="transmembrane region" description="Helical" evidence="11">
    <location>
        <begin position="168"/>
        <end position="191"/>
    </location>
</feature>
<evidence type="ECO:0000256" key="10">
    <source>
        <dbReference type="SAM" id="MobiDB-lite"/>
    </source>
</evidence>
<evidence type="ECO:0000256" key="2">
    <source>
        <dbReference type="ARBA" id="ARBA00005745"/>
    </source>
</evidence>
<comment type="caution">
    <text evidence="13">The sequence shown here is derived from an EMBL/GenBank/DDBJ whole genome shotgun (WGS) entry which is preliminary data.</text>
</comment>
<evidence type="ECO:0000313" key="13">
    <source>
        <dbReference type="EMBL" id="RKQ18034.1"/>
    </source>
</evidence>
<proteinExistence type="inferred from homology"/>
<evidence type="ECO:0000256" key="4">
    <source>
        <dbReference type="ARBA" id="ARBA00022475"/>
    </source>
</evidence>
<keyword evidence="6 9" id="KW-0812">Transmembrane</keyword>
<dbReference type="PANTHER" id="PTHR30012">
    <property type="entry name" value="GENERAL SECRETION PATHWAY PROTEIN"/>
    <property type="match status" value="1"/>
</dbReference>
<evidence type="ECO:0000256" key="3">
    <source>
        <dbReference type="ARBA" id="ARBA00022448"/>
    </source>
</evidence>
<dbReference type="EMBL" id="RBZN01000011">
    <property type="protein sequence ID" value="RKQ18034.1"/>
    <property type="molecule type" value="Genomic_DNA"/>
</dbReference>
<keyword evidence="7 11" id="KW-1133">Transmembrane helix</keyword>
<keyword evidence="3 9" id="KW-0813">Transport</keyword>
<accession>A0A494Z699</accession>
<keyword evidence="4" id="KW-1003">Cell membrane</keyword>
<keyword evidence="8 11" id="KW-0472">Membrane</keyword>
<dbReference type="Pfam" id="PF00482">
    <property type="entry name" value="T2SSF"/>
    <property type="match status" value="2"/>
</dbReference>
<evidence type="ECO:0000256" key="11">
    <source>
        <dbReference type="SAM" id="Phobius"/>
    </source>
</evidence>
<dbReference type="PROSITE" id="PS00874">
    <property type="entry name" value="T2SP_F"/>
    <property type="match status" value="1"/>
</dbReference>
<dbReference type="InterPro" id="IPR001992">
    <property type="entry name" value="T2SS_GspF/T4SS_PilC_CS"/>
</dbReference>
<feature type="transmembrane region" description="Helical" evidence="11">
    <location>
        <begin position="376"/>
        <end position="400"/>
    </location>
</feature>
<dbReference type="PANTHER" id="PTHR30012:SF0">
    <property type="entry name" value="TYPE II SECRETION SYSTEM PROTEIN F-RELATED"/>
    <property type="match status" value="1"/>
</dbReference>
<dbReference type="InterPro" id="IPR042094">
    <property type="entry name" value="T2SS_GspF_sf"/>
</dbReference>
<gene>
    <name evidence="13" type="ORF">D8M03_06545</name>
</gene>
<dbReference type="InterPro" id="IPR003004">
    <property type="entry name" value="GspF/PilC"/>
</dbReference>
<feature type="region of interest" description="Disordered" evidence="10">
    <location>
        <begin position="1"/>
        <end position="20"/>
    </location>
</feature>
<keyword evidence="14" id="KW-1185">Reference proteome</keyword>
<dbReference type="Gene3D" id="1.20.81.30">
    <property type="entry name" value="Type II secretion system (T2SS), domain F"/>
    <property type="match status" value="2"/>
</dbReference>
<evidence type="ECO:0000259" key="12">
    <source>
        <dbReference type="Pfam" id="PF00482"/>
    </source>
</evidence>
<comment type="subcellular location">
    <subcellularLocation>
        <location evidence="1">Cell inner membrane</location>
        <topology evidence="1">Multi-pass membrane protein</topology>
    </subcellularLocation>
    <subcellularLocation>
        <location evidence="9">Cell membrane</location>
        <topology evidence="9">Multi-pass membrane protein</topology>
    </subcellularLocation>
</comment>
<dbReference type="GO" id="GO:0009306">
    <property type="term" value="P:protein secretion"/>
    <property type="evidence" value="ECO:0007669"/>
    <property type="project" value="InterPro"/>
</dbReference>
<evidence type="ECO:0000256" key="6">
    <source>
        <dbReference type="ARBA" id="ARBA00022692"/>
    </source>
</evidence>
<dbReference type="AlphaFoldDB" id="A0A494Z699"/>
<organism evidence="13 14">
    <name type="scientific">Ureibacillus endophyticus</name>
    <dbReference type="NCBI Taxonomy" id="1978490"/>
    <lineage>
        <taxon>Bacteria</taxon>
        <taxon>Bacillati</taxon>
        <taxon>Bacillota</taxon>
        <taxon>Bacilli</taxon>
        <taxon>Bacillales</taxon>
        <taxon>Caryophanaceae</taxon>
        <taxon>Ureibacillus</taxon>
    </lineage>
</organism>
<evidence type="ECO:0000256" key="7">
    <source>
        <dbReference type="ARBA" id="ARBA00022989"/>
    </source>
</evidence>
<protein>
    <submittedName>
        <fullName evidence="13">Type II secretion system F family protein</fullName>
    </submittedName>
</protein>
<comment type="similarity">
    <text evidence="2 9">Belongs to the GSP F family.</text>
</comment>
<feature type="transmembrane region" description="Helical" evidence="11">
    <location>
        <begin position="222"/>
        <end position="241"/>
    </location>
</feature>
<dbReference type="Proteomes" id="UP000272238">
    <property type="component" value="Unassembled WGS sequence"/>
</dbReference>
<reference evidence="13 14" key="1">
    <citation type="journal article" date="2016" name="Antonie Van Leeuwenhoek">
        <title>Lysinibacillus endophyticus sp. nov., an indole-3-acetic acid producing endophytic bacterium isolated from corn root (Zea mays cv. Xinken-5).</title>
        <authorList>
            <person name="Yu J."/>
            <person name="Guan X."/>
            <person name="Liu C."/>
            <person name="Xiang W."/>
            <person name="Yu Z."/>
            <person name="Liu X."/>
            <person name="Wang G."/>
        </authorList>
    </citation>
    <scope>NUCLEOTIDE SEQUENCE [LARGE SCALE GENOMIC DNA]</scope>
    <source>
        <strain evidence="13 14">DSM 100506</strain>
    </source>
</reference>
<name>A0A494Z699_9BACL</name>
<feature type="domain" description="Type II secretion system protein GspF" evidence="12">
    <location>
        <begin position="69"/>
        <end position="192"/>
    </location>
</feature>
<dbReference type="FunFam" id="1.20.81.30:FF:000001">
    <property type="entry name" value="Type II secretion system protein F"/>
    <property type="match status" value="2"/>
</dbReference>
<evidence type="ECO:0000313" key="14">
    <source>
        <dbReference type="Proteomes" id="UP000272238"/>
    </source>
</evidence>
<dbReference type="GO" id="GO:0005886">
    <property type="term" value="C:plasma membrane"/>
    <property type="evidence" value="ECO:0007669"/>
    <property type="project" value="UniProtKB-SubCell"/>
</dbReference>
<keyword evidence="5" id="KW-0997">Cell inner membrane</keyword>
<evidence type="ECO:0000256" key="8">
    <source>
        <dbReference type="ARBA" id="ARBA00023136"/>
    </source>
</evidence>
<dbReference type="OrthoDB" id="9805682at2"/>
<dbReference type="RefSeq" id="WP_121213978.1">
    <property type="nucleotide sequence ID" value="NZ_RBZN01000011.1"/>
</dbReference>
<evidence type="ECO:0000256" key="9">
    <source>
        <dbReference type="RuleBase" id="RU003923"/>
    </source>
</evidence>
<dbReference type="PRINTS" id="PR00812">
    <property type="entry name" value="BCTERIALGSPF"/>
</dbReference>